<dbReference type="InterPro" id="IPR016084">
    <property type="entry name" value="Haem_Oase-like_multi-hlx"/>
</dbReference>
<feature type="binding site" evidence="2">
    <location>
        <position position="107"/>
    </location>
    <ligand>
        <name>substrate</name>
    </ligand>
</feature>
<dbReference type="PANTHER" id="PTHR43198:SF2">
    <property type="entry name" value="SI:CH1073-67J19.1-RELATED"/>
    <property type="match status" value="1"/>
</dbReference>
<dbReference type="InterPro" id="IPR050967">
    <property type="entry name" value="Thiamine_Salvage_TenA"/>
</dbReference>
<organism evidence="5 6">
    <name type="scientific">Diacronema lutheri</name>
    <name type="common">Unicellular marine alga</name>
    <name type="synonym">Monochrysis lutheri</name>
    <dbReference type="NCBI Taxonomy" id="2081491"/>
    <lineage>
        <taxon>Eukaryota</taxon>
        <taxon>Haptista</taxon>
        <taxon>Haptophyta</taxon>
        <taxon>Pavlovophyceae</taxon>
        <taxon>Pavlovales</taxon>
        <taxon>Pavlovaceae</taxon>
        <taxon>Diacronema</taxon>
    </lineage>
</organism>
<dbReference type="InterPro" id="IPR004305">
    <property type="entry name" value="Thiaminase-2/PQQC"/>
</dbReference>
<name>A0A8J6C7D2_DIALT</name>
<dbReference type="GO" id="GO:0006772">
    <property type="term" value="P:thiamine metabolic process"/>
    <property type="evidence" value="ECO:0007669"/>
    <property type="project" value="UniProtKB-ARBA"/>
</dbReference>
<accession>A0A8J6C7D2</accession>
<sequence length="254" mass="28140">MARAGRQRVALVLVALSCQRAAAEAPLFSEWLRTEAGPQWERVVGHRFTRELAAGRLRNETLRSYLVQDHRFLDDFSVLLASAIAAAPTLDDRVPGAQFLALVTSTENTYFSRALRALGMSAPAEAAVADAPITTRFKRLMRSAAHSGKLANMLAVLVVAEWSYETWGERAVAERAPALDWWHAEWIELHAGPYFSSVVAYLRGLLDRSGEKLGEADRLEARSLFLEAVDCEEAFFNHAYAEPLAEPPDAKSEL</sequence>
<dbReference type="Proteomes" id="UP000751190">
    <property type="component" value="Unassembled WGS sequence"/>
</dbReference>
<dbReference type="OMA" id="AEWITLH"/>
<dbReference type="Pfam" id="PF03070">
    <property type="entry name" value="TENA_THI-4"/>
    <property type="match status" value="1"/>
</dbReference>
<keyword evidence="6" id="KW-1185">Reference proteome</keyword>
<dbReference type="OrthoDB" id="37730at2759"/>
<dbReference type="InterPro" id="IPR026285">
    <property type="entry name" value="TenA_E"/>
</dbReference>
<reference evidence="5" key="1">
    <citation type="submission" date="2021-05" db="EMBL/GenBank/DDBJ databases">
        <title>The genome of the haptophyte Pavlova lutheri (Diacronema luteri, Pavlovales) - a model for lipid biosynthesis in eukaryotic algae.</title>
        <authorList>
            <person name="Hulatt C.J."/>
            <person name="Posewitz M.C."/>
        </authorList>
    </citation>
    <scope>NUCLEOTIDE SEQUENCE</scope>
    <source>
        <strain evidence="5">NIVA-4/92</strain>
    </source>
</reference>
<feature type="signal peptide" evidence="3">
    <location>
        <begin position="1"/>
        <end position="23"/>
    </location>
</feature>
<evidence type="ECO:0000313" key="5">
    <source>
        <dbReference type="EMBL" id="KAG8464392.1"/>
    </source>
</evidence>
<evidence type="ECO:0000313" key="6">
    <source>
        <dbReference type="Proteomes" id="UP000751190"/>
    </source>
</evidence>
<protein>
    <recommendedName>
        <fullName evidence="4">Thiaminase-2/PQQC domain-containing protein</fullName>
    </recommendedName>
</protein>
<evidence type="ECO:0000259" key="4">
    <source>
        <dbReference type="Pfam" id="PF03070"/>
    </source>
</evidence>
<comment type="caution">
    <text evidence="5">The sequence shown here is derived from an EMBL/GenBank/DDBJ whole genome shotgun (WGS) entry which is preliminary data.</text>
</comment>
<keyword evidence="3" id="KW-0732">Signal</keyword>
<feature type="domain" description="Thiaminase-2/PQQC" evidence="4">
    <location>
        <begin position="38"/>
        <end position="240"/>
    </location>
</feature>
<dbReference type="PANTHER" id="PTHR43198">
    <property type="entry name" value="BIFUNCTIONAL TH2 PROTEIN"/>
    <property type="match status" value="1"/>
</dbReference>
<dbReference type="GO" id="GO:0005829">
    <property type="term" value="C:cytosol"/>
    <property type="evidence" value="ECO:0007669"/>
    <property type="project" value="TreeGrafter"/>
</dbReference>
<dbReference type="AlphaFoldDB" id="A0A8J6C7D2"/>
<gene>
    <name evidence="5" type="ORF">KFE25_003455</name>
</gene>
<dbReference type="CDD" id="cd19358">
    <property type="entry name" value="TenA_E_Spr0628-like"/>
    <property type="match status" value="1"/>
</dbReference>
<evidence type="ECO:0000256" key="3">
    <source>
        <dbReference type="SAM" id="SignalP"/>
    </source>
</evidence>
<dbReference type="EMBL" id="JAGTXO010000013">
    <property type="protein sequence ID" value="KAG8464392.1"/>
    <property type="molecule type" value="Genomic_DNA"/>
</dbReference>
<feature type="binding site" evidence="2">
    <location>
        <position position="161"/>
    </location>
    <ligand>
        <name>substrate</name>
    </ligand>
</feature>
<dbReference type="PIRSF" id="PIRSF003170">
    <property type="entry name" value="Pet18p"/>
    <property type="match status" value="1"/>
</dbReference>
<evidence type="ECO:0000256" key="1">
    <source>
        <dbReference type="PIRSR" id="PIRSR003170-1"/>
    </source>
</evidence>
<evidence type="ECO:0000256" key="2">
    <source>
        <dbReference type="PIRSR" id="PIRSR003170-2"/>
    </source>
</evidence>
<feature type="chain" id="PRO_5035238305" description="Thiaminase-2/PQQC domain-containing protein" evidence="3">
    <location>
        <begin position="24"/>
        <end position="254"/>
    </location>
</feature>
<proteinExistence type="predicted"/>
<feature type="active site" description="Proton donor" evidence="1">
    <location>
        <position position="232"/>
    </location>
</feature>
<dbReference type="Gene3D" id="1.20.910.10">
    <property type="entry name" value="Heme oxygenase-like"/>
    <property type="match status" value="1"/>
</dbReference>
<dbReference type="SUPFAM" id="SSF48613">
    <property type="entry name" value="Heme oxygenase-like"/>
    <property type="match status" value="1"/>
</dbReference>
<feature type="binding site" evidence="2">
    <location>
        <position position="69"/>
    </location>
    <ligand>
        <name>substrate</name>
    </ligand>
</feature>